<organism evidence="1 2">
    <name type="scientific">Pseudobutyrivibrio ruminis</name>
    <dbReference type="NCBI Taxonomy" id="46206"/>
    <lineage>
        <taxon>Bacteria</taxon>
        <taxon>Bacillati</taxon>
        <taxon>Bacillota</taxon>
        <taxon>Clostridia</taxon>
        <taxon>Lachnospirales</taxon>
        <taxon>Lachnospiraceae</taxon>
        <taxon>Pseudobutyrivibrio</taxon>
    </lineage>
</organism>
<dbReference type="InterPro" id="IPR025591">
    <property type="entry name" value="RloB"/>
</dbReference>
<comment type="caution">
    <text evidence="1">The sequence shown here is derived from an EMBL/GenBank/DDBJ whole genome shotgun (WGS) entry which is preliminary data.</text>
</comment>
<dbReference type="AlphaFoldDB" id="A0A2G3E8Z9"/>
<name>A0A2G3E8Z9_9FIRM</name>
<proteinExistence type="predicted"/>
<accession>A0A2G3E8Z9</accession>
<protein>
    <recommendedName>
        <fullName evidence="3">RloB-like protein</fullName>
    </recommendedName>
</protein>
<dbReference type="Pfam" id="PF13707">
    <property type="entry name" value="RloB"/>
    <property type="match status" value="1"/>
</dbReference>
<sequence length="204" mass="23769">MARDIDLKTRGVKRRQQKKAYLIITEGKNKTETLYFSHYKKQGTDYAITFVKAGSNTDAKSLYKTVSQRWRKDGFNYKSGDRAFIVMDIDNDKRKADKVIALIKENKNPGIVFIVSNPTFEIWFLLHYKYTTKSYTSGKAVISDLRKEIPKYDKTIDVYPVLEEKVEKALINSRKLEKFFEGKNWPDSECNPRTDVGNIVELLF</sequence>
<reference evidence="1" key="1">
    <citation type="submission" date="2017-10" db="EMBL/GenBank/DDBJ databases">
        <title>Resolving the taxonomy of Roseburia spp., Eubacterium rectale and Agathobacter spp. through phylogenomic analysis.</title>
        <authorList>
            <person name="Sheridan P.O."/>
            <person name="Walker A.W."/>
            <person name="Duncan S.H."/>
            <person name="Scott K.P."/>
            <person name="Toole P.W.O."/>
            <person name="Luis P."/>
            <person name="Flint H.J."/>
        </authorList>
    </citation>
    <scope>NUCLEOTIDE SEQUENCE [LARGE SCALE GENOMIC DNA]</scope>
    <source>
        <strain evidence="1">JK10</strain>
    </source>
</reference>
<gene>
    <name evidence="1" type="ORF">CSX00_09400</name>
</gene>
<dbReference type="EMBL" id="PDYH01000037">
    <property type="protein sequence ID" value="PHU39769.1"/>
    <property type="molecule type" value="Genomic_DNA"/>
</dbReference>
<dbReference type="Proteomes" id="UP000224317">
    <property type="component" value="Unassembled WGS sequence"/>
</dbReference>
<evidence type="ECO:0000313" key="2">
    <source>
        <dbReference type="Proteomes" id="UP000224317"/>
    </source>
</evidence>
<keyword evidence="2" id="KW-1185">Reference proteome</keyword>
<evidence type="ECO:0000313" key="1">
    <source>
        <dbReference type="EMBL" id="PHU39769.1"/>
    </source>
</evidence>
<evidence type="ECO:0008006" key="3">
    <source>
        <dbReference type="Google" id="ProtNLM"/>
    </source>
</evidence>
<dbReference type="RefSeq" id="WP_090488790.1">
    <property type="nucleotide sequence ID" value="NZ_PDYH01000037.1"/>
</dbReference>